<dbReference type="GO" id="GO:0045493">
    <property type="term" value="P:xylan catabolic process"/>
    <property type="evidence" value="ECO:0007669"/>
    <property type="project" value="UniProtKB-KW"/>
</dbReference>
<keyword evidence="4 7" id="KW-0378">Hydrolase</keyword>
<evidence type="ECO:0000256" key="5">
    <source>
        <dbReference type="ARBA" id="ARBA00023157"/>
    </source>
</evidence>
<keyword evidence="1" id="KW-0719">Serine esterase</keyword>
<feature type="signal peptide" evidence="7">
    <location>
        <begin position="1"/>
        <end position="22"/>
    </location>
</feature>
<proteinExistence type="inferred from homology"/>
<evidence type="ECO:0000256" key="3">
    <source>
        <dbReference type="ARBA" id="ARBA00022729"/>
    </source>
</evidence>
<keyword evidence="2" id="KW-0624">Polysaccharide degradation</keyword>
<dbReference type="Proteomes" id="UP001239213">
    <property type="component" value="Unassembled WGS sequence"/>
</dbReference>
<keyword evidence="9" id="KW-1185">Reference proteome</keyword>
<dbReference type="InterPro" id="IPR011118">
    <property type="entry name" value="Tannase/feruloyl_esterase"/>
</dbReference>
<evidence type="ECO:0000313" key="9">
    <source>
        <dbReference type="Proteomes" id="UP001239213"/>
    </source>
</evidence>
<dbReference type="PANTHER" id="PTHR33938:SF15">
    <property type="entry name" value="FERULOYL ESTERASE B-RELATED"/>
    <property type="match status" value="1"/>
</dbReference>
<keyword evidence="2" id="KW-0858">Xylan degradation</keyword>
<evidence type="ECO:0000256" key="1">
    <source>
        <dbReference type="ARBA" id="ARBA00022487"/>
    </source>
</evidence>
<evidence type="ECO:0000256" key="6">
    <source>
        <dbReference type="ARBA" id="ARBA00034075"/>
    </source>
</evidence>
<dbReference type="EMBL" id="MPDP01000261">
    <property type="protein sequence ID" value="KAK1466130.1"/>
    <property type="molecule type" value="Genomic_DNA"/>
</dbReference>
<comment type="catalytic activity">
    <reaction evidence="6">
        <text>feruloyl-polysaccharide + H2O = ferulate + polysaccharide.</text>
        <dbReference type="EC" id="3.1.1.73"/>
    </reaction>
</comment>
<dbReference type="GO" id="GO:0030600">
    <property type="term" value="F:feruloyl esterase activity"/>
    <property type="evidence" value="ECO:0007669"/>
    <property type="project" value="UniProtKB-EC"/>
</dbReference>
<evidence type="ECO:0000256" key="7">
    <source>
        <dbReference type="RuleBase" id="RU361238"/>
    </source>
</evidence>
<dbReference type="Pfam" id="PF07519">
    <property type="entry name" value="Tannase"/>
    <property type="match status" value="1"/>
</dbReference>
<organism evidence="8 9">
    <name type="scientific">Colletotrichum cuscutae</name>
    <dbReference type="NCBI Taxonomy" id="1209917"/>
    <lineage>
        <taxon>Eukaryota</taxon>
        <taxon>Fungi</taxon>
        <taxon>Dikarya</taxon>
        <taxon>Ascomycota</taxon>
        <taxon>Pezizomycotina</taxon>
        <taxon>Sordariomycetes</taxon>
        <taxon>Hypocreomycetidae</taxon>
        <taxon>Glomerellales</taxon>
        <taxon>Glomerellaceae</taxon>
        <taxon>Colletotrichum</taxon>
        <taxon>Colletotrichum acutatum species complex</taxon>
    </lineage>
</organism>
<feature type="chain" id="PRO_5042313997" description="Carboxylic ester hydrolase" evidence="7">
    <location>
        <begin position="23"/>
        <end position="215"/>
    </location>
</feature>
<evidence type="ECO:0000313" key="8">
    <source>
        <dbReference type="EMBL" id="KAK1466130.1"/>
    </source>
</evidence>
<gene>
    <name evidence="8" type="ORF">CCUS01_07478</name>
</gene>
<protein>
    <recommendedName>
        <fullName evidence="7">Carboxylic ester hydrolase</fullName>
        <ecNumber evidence="7">3.1.1.-</ecNumber>
    </recommendedName>
</protein>
<accession>A0AAI9UZZ3</accession>
<keyword evidence="5" id="KW-1015">Disulfide bond</keyword>
<sequence>MVKPSVVGLLAHAGLLVELVNGMADFQQHCESFTSSAGGVCFTSEYITSGTELALAEADATCGIFTQSASVNLCRITAHVPTSNRSGFWFEAWLPEDWSGRFVVTGNGGLGGFFQYYDVEYGVSLGFATIVTNNGHQGYTEAPFLHNLDVIQDFAYRSIQNGVAVGKKITQEFYGAAHDRSYYLRCSTGRRQGLKAVQCFPDLFDGVVVGAPAIA</sequence>
<name>A0AAI9UZZ3_9PEZI</name>
<evidence type="ECO:0000256" key="4">
    <source>
        <dbReference type="ARBA" id="ARBA00022801"/>
    </source>
</evidence>
<comment type="caution">
    <text evidence="8">The sequence shown here is derived from an EMBL/GenBank/DDBJ whole genome shotgun (WGS) entry which is preliminary data.</text>
</comment>
<reference evidence="8" key="1">
    <citation type="submission" date="2016-11" db="EMBL/GenBank/DDBJ databases">
        <title>The genome sequence of Colletotrichum cuscutae.</title>
        <authorList>
            <person name="Baroncelli R."/>
        </authorList>
    </citation>
    <scope>NUCLEOTIDE SEQUENCE</scope>
    <source>
        <strain evidence="8">IMI 304802</strain>
    </source>
</reference>
<dbReference type="AlphaFoldDB" id="A0AAI9UZZ3"/>
<keyword evidence="3 7" id="KW-0732">Signal</keyword>
<comment type="similarity">
    <text evidence="7">Belongs to the tannase family.</text>
</comment>
<keyword evidence="2" id="KW-0119">Carbohydrate metabolism</keyword>
<dbReference type="PANTHER" id="PTHR33938">
    <property type="entry name" value="FERULOYL ESTERASE B-RELATED"/>
    <property type="match status" value="1"/>
</dbReference>
<evidence type="ECO:0000256" key="2">
    <source>
        <dbReference type="ARBA" id="ARBA00022651"/>
    </source>
</evidence>
<dbReference type="EC" id="3.1.1.-" evidence="7"/>